<dbReference type="Proteomes" id="UP000001399">
    <property type="component" value="Chromosome"/>
</dbReference>
<keyword evidence="3" id="KW-1185">Reference proteome</keyword>
<evidence type="ECO:0000313" key="2">
    <source>
        <dbReference type="EMBL" id="ADP71527.1"/>
    </source>
</evidence>
<dbReference type="RefSeq" id="WP_013419909.1">
    <property type="nucleotide sequence ID" value="NC_014664.1"/>
</dbReference>
<dbReference type="InterPro" id="IPR014973">
    <property type="entry name" value="DUF1835"/>
</dbReference>
<dbReference type="STRING" id="648757.Rvan_2303"/>
<dbReference type="AlphaFoldDB" id="E3I3W4"/>
<feature type="domain" description="DUF1835" evidence="1">
    <location>
        <begin position="7"/>
        <end position="107"/>
    </location>
</feature>
<protein>
    <recommendedName>
        <fullName evidence="1">DUF1835 domain-containing protein</fullName>
    </recommendedName>
</protein>
<evidence type="ECO:0000313" key="3">
    <source>
        <dbReference type="Proteomes" id="UP000001399"/>
    </source>
</evidence>
<gene>
    <name evidence="2" type="ordered locus">Rvan_2303</name>
</gene>
<dbReference type="eggNOG" id="ENOG502Z84S">
    <property type="taxonomic scope" value="Bacteria"/>
</dbReference>
<dbReference type="OrthoDB" id="127805at2"/>
<dbReference type="KEGG" id="rva:Rvan_2303"/>
<reference evidence="3" key="1">
    <citation type="journal article" date="2011" name="J. Bacteriol.">
        <title>Genome sequences of eight morphologically diverse alphaproteobacteria.</title>
        <authorList>
            <consortium name="US DOE Joint Genome Institute"/>
            <person name="Brown P.J."/>
            <person name="Kysela D.T."/>
            <person name="Buechlein A."/>
            <person name="Hemmerich C."/>
            <person name="Brun Y.V."/>
        </authorList>
    </citation>
    <scope>NUCLEOTIDE SEQUENCE [LARGE SCALE GENOMIC DNA]</scope>
    <source>
        <strain evidence="3">ATCC 17100 / ATH 3.1.1 / DSM 162 / LMG 4299</strain>
    </source>
</reference>
<accession>E3I3W4</accession>
<name>E3I3W4_RHOVT</name>
<dbReference type="EMBL" id="CP002292">
    <property type="protein sequence ID" value="ADP71527.1"/>
    <property type="molecule type" value="Genomic_DNA"/>
</dbReference>
<dbReference type="Pfam" id="PF08874">
    <property type="entry name" value="DUF1835"/>
    <property type="match status" value="1"/>
</dbReference>
<evidence type="ECO:0000259" key="1">
    <source>
        <dbReference type="Pfam" id="PF08874"/>
    </source>
</evidence>
<proteinExistence type="predicted"/>
<organism evidence="2 3">
    <name type="scientific">Rhodomicrobium vannielii (strain ATCC 17100 / DSM 162 / LMG 4299 / NCIMB 10020 / ATH 3.1.1)</name>
    <dbReference type="NCBI Taxonomy" id="648757"/>
    <lineage>
        <taxon>Bacteria</taxon>
        <taxon>Pseudomonadati</taxon>
        <taxon>Pseudomonadota</taxon>
        <taxon>Alphaproteobacteria</taxon>
        <taxon>Hyphomicrobiales</taxon>
        <taxon>Hyphomicrobiaceae</taxon>
        <taxon>Rhodomicrobium</taxon>
    </lineage>
</organism>
<sequence length="331" mass="37407">MKDRLIITNGDEAVARMREARIDGEILPWRDILYEGPVPALPLDELSDVRARFLAERGWTSEEELRAAFRARDDVLRGHAEFREIVLWFEHDLYDQLQLVQVLDFLAGEGRREGVSLIQSGRYIGTETPRGLKQHLHLQERATDAHFALARLAWSAFRAPSPEPWANLLRLSTHVLPFLRLAMLRLLEELPDHRTGLSRTETTILTLIHDGVRHPADIYDAYRESEVALFMGDWSFYCLLDALGDTSAPFIAGLNGRAFSPGLPEGARDAYMASRLSLTHLGVSVLCGHADALQHRRIDRAIGGVRITSRAPWRWDASARRLVPPESKLLG</sequence>
<dbReference type="HOGENOM" id="CLU_057511_0_0_5"/>